<sequence>MATARSPASDCTSVGCVCTLLVVSARPTFPGLAAQRPQSNTSSLAMALHAGQTTLVILLHWRHPPNTSPVCRFNSGIKPAPGSCSQSKRVLGKLRSQESHASISCKLQKRHVRQSPASARTTEPGISCQSAEVRRLFHEKRGFSGDGFRALVRPDSLALFGVEFLRTDELALFERRLVSFVPLVLVCSIALRARG</sequence>
<name>A0A6A6NUT3_9PEZI</name>
<keyword evidence="2" id="KW-1185">Reference proteome</keyword>
<dbReference type="EMBL" id="MU001686">
    <property type="protein sequence ID" value="KAF2455471.1"/>
    <property type="molecule type" value="Genomic_DNA"/>
</dbReference>
<evidence type="ECO:0000313" key="1">
    <source>
        <dbReference type="EMBL" id="KAF2455471.1"/>
    </source>
</evidence>
<accession>A0A6A6NUT3</accession>
<dbReference type="AlphaFoldDB" id="A0A6A6NUT3"/>
<gene>
    <name evidence="1" type="ORF">BDY21DRAFT_349450</name>
</gene>
<dbReference type="Proteomes" id="UP000799766">
    <property type="component" value="Unassembled WGS sequence"/>
</dbReference>
<organism evidence="1 2">
    <name type="scientific">Lineolata rhizophorae</name>
    <dbReference type="NCBI Taxonomy" id="578093"/>
    <lineage>
        <taxon>Eukaryota</taxon>
        <taxon>Fungi</taxon>
        <taxon>Dikarya</taxon>
        <taxon>Ascomycota</taxon>
        <taxon>Pezizomycotina</taxon>
        <taxon>Dothideomycetes</taxon>
        <taxon>Dothideomycetes incertae sedis</taxon>
        <taxon>Lineolatales</taxon>
        <taxon>Lineolataceae</taxon>
        <taxon>Lineolata</taxon>
    </lineage>
</organism>
<protein>
    <submittedName>
        <fullName evidence="1">Uncharacterized protein</fullName>
    </submittedName>
</protein>
<evidence type="ECO:0000313" key="2">
    <source>
        <dbReference type="Proteomes" id="UP000799766"/>
    </source>
</evidence>
<proteinExistence type="predicted"/>
<reference evidence="1" key="1">
    <citation type="journal article" date="2020" name="Stud. Mycol.">
        <title>101 Dothideomycetes genomes: a test case for predicting lifestyles and emergence of pathogens.</title>
        <authorList>
            <person name="Haridas S."/>
            <person name="Albert R."/>
            <person name="Binder M."/>
            <person name="Bloem J."/>
            <person name="Labutti K."/>
            <person name="Salamov A."/>
            <person name="Andreopoulos B."/>
            <person name="Baker S."/>
            <person name="Barry K."/>
            <person name="Bills G."/>
            <person name="Bluhm B."/>
            <person name="Cannon C."/>
            <person name="Castanera R."/>
            <person name="Culley D."/>
            <person name="Daum C."/>
            <person name="Ezra D."/>
            <person name="Gonzalez J."/>
            <person name="Henrissat B."/>
            <person name="Kuo A."/>
            <person name="Liang C."/>
            <person name="Lipzen A."/>
            <person name="Lutzoni F."/>
            <person name="Magnuson J."/>
            <person name="Mondo S."/>
            <person name="Nolan M."/>
            <person name="Ohm R."/>
            <person name="Pangilinan J."/>
            <person name="Park H.-J."/>
            <person name="Ramirez L."/>
            <person name="Alfaro M."/>
            <person name="Sun H."/>
            <person name="Tritt A."/>
            <person name="Yoshinaga Y."/>
            <person name="Zwiers L.-H."/>
            <person name="Turgeon B."/>
            <person name="Goodwin S."/>
            <person name="Spatafora J."/>
            <person name="Crous P."/>
            <person name="Grigoriev I."/>
        </authorList>
    </citation>
    <scope>NUCLEOTIDE SEQUENCE</scope>
    <source>
        <strain evidence="1">ATCC 16933</strain>
    </source>
</reference>